<dbReference type="Proteomes" id="UP001596266">
    <property type="component" value="Unassembled WGS sequence"/>
</dbReference>
<dbReference type="SUPFAM" id="SSF103473">
    <property type="entry name" value="MFS general substrate transporter"/>
    <property type="match status" value="1"/>
</dbReference>
<evidence type="ECO:0000259" key="8">
    <source>
        <dbReference type="PROSITE" id="PS50850"/>
    </source>
</evidence>
<gene>
    <name evidence="9" type="ORF">ACFP57_04780</name>
</gene>
<evidence type="ECO:0000256" key="4">
    <source>
        <dbReference type="ARBA" id="ARBA00022692"/>
    </source>
</evidence>
<comment type="caution">
    <text evidence="9">The sequence shown here is derived from an EMBL/GenBank/DDBJ whole genome shotgun (WGS) entry which is preliminary data.</text>
</comment>
<evidence type="ECO:0000256" key="2">
    <source>
        <dbReference type="ARBA" id="ARBA00022448"/>
    </source>
</evidence>
<comment type="subcellular location">
    <subcellularLocation>
        <location evidence="1">Cell membrane</location>
        <topology evidence="1">Multi-pass membrane protein</topology>
    </subcellularLocation>
</comment>
<feature type="domain" description="Major facilitator superfamily (MFS) profile" evidence="8">
    <location>
        <begin position="1"/>
        <end position="430"/>
    </location>
</feature>
<dbReference type="Pfam" id="PF05977">
    <property type="entry name" value="MFS_3"/>
    <property type="match status" value="1"/>
</dbReference>
<evidence type="ECO:0000256" key="5">
    <source>
        <dbReference type="ARBA" id="ARBA00022989"/>
    </source>
</evidence>
<keyword evidence="10" id="KW-1185">Reference proteome</keyword>
<dbReference type="PANTHER" id="PTHR23513:SF11">
    <property type="entry name" value="STAPHYLOFERRIN A TRANSPORTER"/>
    <property type="match status" value="1"/>
</dbReference>
<evidence type="ECO:0000256" key="6">
    <source>
        <dbReference type="ARBA" id="ARBA00023136"/>
    </source>
</evidence>
<dbReference type="PANTHER" id="PTHR23513">
    <property type="entry name" value="INTEGRAL MEMBRANE EFFLUX PROTEIN-RELATED"/>
    <property type="match status" value="1"/>
</dbReference>
<feature type="transmembrane region" description="Helical" evidence="7">
    <location>
        <begin position="313"/>
        <end position="335"/>
    </location>
</feature>
<dbReference type="Gene3D" id="1.20.1250.20">
    <property type="entry name" value="MFS general substrate transporter like domains"/>
    <property type="match status" value="1"/>
</dbReference>
<evidence type="ECO:0000313" key="10">
    <source>
        <dbReference type="Proteomes" id="UP001596266"/>
    </source>
</evidence>
<keyword evidence="4 7" id="KW-0812">Transmembrane</keyword>
<feature type="transmembrane region" description="Helical" evidence="7">
    <location>
        <begin position="347"/>
        <end position="367"/>
    </location>
</feature>
<dbReference type="InterPro" id="IPR020846">
    <property type="entry name" value="MFS_dom"/>
</dbReference>
<keyword evidence="2" id="KW-0813">Transport</keyword>
<dbReference type="RefSeq" id="WP_343885059.1">
    <property type="nucleotide sequence ID" value="NZ_BAAAKI010000004.1"/>
</dbReference>
<dbReference type="EMBL" id="JBHSUA010000009">
    <property type="protein sequence ID" value="MFC6396305.1"/>
    <property type="molecule type" value="Genomic_DNA"/>
</dbReference>
<dbReference type="PROSITE" id="PS50850">
    <property type="entry name" value="MFS"/>
    <property type="match status" value="1"/>
</dbReference>
<evidence type="ECO:0000256" key="3">
    <source>
        <dbReference type="ARBA" id="ARBA00022475"/>
    </source>
</evidence>
<feature type="transmembrane region" description="Helical" evidence="7">
    <location>
        <begin position="82"/>
        <end position="102"/>
    </location>
</feature>
<feature type="transmembrane region" description="Helical" evidence="7">
    <location>
        <begin position="167"/>
        <end position="193"/>
    </location>
</feature>
<evidence type="ECO:0000256" key="1">
    <source>
        <dbReference type="ARBA" id="ARBA00004651"/>
    </source>
</evidence>
<keyword evidence="3" id="KW-1003">Cell membrane</keyword>
<feature type="transmembrane region" description="Helical" evidence="7">
    <location>
        <begin position="18"/>
        <end position="40"/>
    </location>
</feature>
<reference evidence="10" key="1">
    <citation type="journal article" date="2019" name="Int. J. Syst. Evol. Microbiol.">
        <title>The Global Catalogue of Microorganisms (GCM) 10K type strain sequencing project: providing services to taxonomists for standard genome sequencing and annotation.</title>
        <authorList>
            <consortium name="The Broad Institute Genomics Platform"/>
            <consortium name="The Broad Institute Genome Sequencing Center for Infectious Disease"/>
            <person name="Wu L."/>
            <person name="Ma J."/>
        </authorList>
    </citation>
    <scope>NUCLEOTIDE SEQUENCE [LARGE SCALE GENOMIC DNA]</scope>
    <source>
        <strain evidence="10">CGMCC 1.15277</strain>
    </source>
</reference>
<feature type="transmembrane region" description="Helical" evidence="7">
    <location>
        <begin position="262"/>
        <end position="280"/>
    </location>
</feature>
<feature type="transmembrane region" description="Helical" evidence="7">
    <location>
        <begin position="225"/>
        <end position="242"/>
    </location>
</feature>
<feature type="transmembrane region" description="Helical" evidence="7">
    <location>
        <begin position="287"/>
        <end position="307"/>
    </location>
</feature>
<accession>A0ABW1WYV2</accession>
<organism evidence="9 10">
    <name type="scientific">Luteococcus sanguinis</name>
    <dbReference type="NCBI Taxonomy" id="174038"/>
    <lineage>
        <taxon>Bacteria</taxon>
        <taxon>Bacillati</taxon>
        <taxon>Actinomycetota</taxon>
        <taxon>Actinomycetes</taxon>
        <taxon>Propionibacteriales</taxon>
        <taxon>Propionibacteriaceae</taxon>
        <taxon>Luteococcus</taxon>
    </lineage>
</organism>
<feature type="transmembrane region" description="Helical" evidence="7">
    <location>
        <begin position="52"/>
        <end position="70"/>
    </location>
</feature>
<proteinExistence type="predicted"/>
<name>A0ABW1WYV2_9ACTN</name>
<keyword evidence="5 7" id="KW-1133">Transmembrane helix</keyword>
<sequence length="430" mass="45436">MASSSTFASLANPNYRTYFIGGTLANVGGWMARTALAWLVLVELPNGSAQHLGYQTACTFLPGLLLTPLAGTVADRFPKRKVLMTTGAISLVAFTTLALLTISGRIELWHVLALSLLDGLGFAFDGPARQAFVAEIVPVEQLPNAISLNSASFNAARLLGPGLGGALIALVGTGWVIAINVLAIGVMIAALALMDTSLLHPSKPASGRNAGFVGGLKHVRRRPDLLVLLCVGLAVGGLGFNYNISNAVMATERFRRGAGEYGSIGSVMGIGALAAALWSARRGQPRLRHVILGMAGYAVFNAAAALAPNFLVFVALQAPVGFFTITALVTGNSLLQTATAPQMRGRVMALWGLAITGMAPIISPVVGWLGDRFGPPATIWFGVTCVTIATALIVVTIMTRESIHLRLDRHKRAPWLRLERLITRDVDQQR</sequence>
<evidence type="ECO:0000256" key="7">
    <source>
        <dbReference type="SAM" id="Phobius"/>
    </source>
</evidence>
<protein>
    <submittedName>
        <fullName evidence="9">MFS transporter</fullName>
    </submittedName>
</protein>
<dbReference type="InterPro" id="IPR010290">
    <property type="entry name" value="TM_effector"/>
</dbReference>
<dbReference type="InterPro" id="IPR036259">
    <property type="entry name" value="MFS_trans_sf"/>
</dbReference>
<evidence type="ECO:0000313" key="9">
    <source>
        <dbReference type="EMBL" id="MFC6396305.1"/>
    </source>
</evidence>
<dbReference type="CDD" id="cd06173">
    <property type="entry name" value="MFS_MefA_like"/>
    <property type="match status" value="1"/>
</dbReference>
<keyword evidence="6 7" id="KW-0472">Membrane</keyword>
<feature type="transmembrane region" description="Helical" evidence="7">
    <location>
        <begin position="379"/>
        <end position="399"/>
    </location>
</feature>